<comment type="caution">
    <text evidence="1">The sequence shown here is derived from an EMBL/GenBank/DDBJ whole genome shotgun (WGS) entry which is preliminary data.</text>
</comment>
<protein>
    <recommendedName>
        <fullName evidence="3">Nucleotidyl transferase AbiEii/AbiGii toxin family protein</fullName>
    </recommendedName>
</protein>
<proteinExistence type="predicted"/>
<accession>A0ABQ3L2A8</accession>
<dbReference type="Gene3D" id="3.10.450.620">
    <property type="entry name" value="JHP933, nucleotidyltransferase-like core domain"/>
    <property type="match status" value="1"/>
</dbReference>
<sequence length="311" mass="35483">MMLPAPELFAEVADFLNITNPAIVEKDYFLIQLLRQLSSTNTEGYQLVFAGGTCLAKVYKHTHRMSEDIDLKLVPDAATKLLSNSAQRTLRKRIHLNITNQILDSGLFTQSQDPVVRNERRFLQLLLNYPNAFPSSDALRTHIQLELTESELLQPVTYHPVSSLYADVTKKVPEVEQFACVSLVSTAAEKLVSLLRRTAVATRYLERQDDDQLIRHAYDLYLIKTELANKAEFKQLIDAVIETDVAQFGEQHPEFKADPCKELLFGLAQLEESKYAERYKRFIGPLVYHPQPVAWPDALKMVQLLTQQHIS</sequence>
<keyword evidence="2" id="KW-1185">Reference proteome</keyword>
<dbReference type="RefSeq" id="WP_189434163.1">
    <property type="nucleotide sequence ID" value="NZ_BNAO01000011.1"/>
</dbReference>
<gene>
    <name evidence="1" type="ORF">GCM10010919_33150</name>
</gene>
<name>A0ABQ3L2A8_9ALTE</name>
<dbReference type="EMBL" id="BNAO01000011">
    <property type="protein sequence ID" value="GHG77473.1"/>
    <property type="molecule type" value="Genomic_DNA"/>
</dbReference>
<dbReference type="InterPro" id="IPR014942">
    <property type="entry name" value="AbiEii"/>
</dbReference>
<reference evidence="2" key="1">
    <citation type="journal article" date="2019" name="Int. J. Syst. Evol. Microbiol.">
        <title>The Global Catalogue of Microorganisms (GCM) 10K type strain sequencing project: providing services to taxonomists for standard genome sequencing and annotation.</title>
        <authorList>
            <consortium name="The Broad Institute Genomics Platform"/>
            <consortium name="The Broad Institute Genome Sequencing Center for Infectious Disease"/>
            <person name="Wu L."/>
            <person name="Ma J."/>
        </authorList>
    </citation>
    <scope>NUCLEOTIDE SEQUENCE [LARGE SCALE GENOMIC DNA]</scope>
    <source>
        <strain evidence="2">CGMCC 1.7003</strain>
    </source>
</reference>
<organism evidence="1 2">
    <name type="scientific">Alishewanella longhuensis</name>
    <dbReference type="NCBI Taxonomy" id="1091037"/>
    <lineage>
        <taxon>Bacteria</taxon>
        <taxon>Pseudomonadati</taxon>
        <taxon>Pseudomonadota</taxon>
        <taxon>Gammaproteobacteria</taxon>
        <taxon>Alteromonadales</taxon>
        <taxon>Alteromonadaceae</taxon>
        <taxon>Alishewanella</taxon>
    </lineage>
</organism>
<evidence type="ECO:0000313" key="2">
    <source>
        <dbReference type="Proteomes" id="UP000659697"/>
    </source>
</evidence>
<evidence type="ECO:0008006" key="3">
    <source>
        <dbReference type="Google" id="ProtNLM"/>
    </source>
</evidence>
<evidence type="ECO:0000313" key="1">
    <source>
        <dbReference type="EMBL" id="GHG77473.1"/>
    </source>
</evidence>
<dbReference type="Proteomes" id="UP000659697">
    <property type="component" value="Unassembled WGS sequence"/>
</dbReference>
<dbReference type="Pfam" id="PF08843">
    <property type="entry name" value="AbiEii"/>
    <property type="match status" value="1"/>
</dbReference>